<sequence>MSRLLLDTHVVLFWWARSSKLGEAAQEAISLADTEVHVSVATGWEIATKFRIGKLAFVGDPAIHMPQMMEAHRFVFLPIKADHALRAGSLPGDHRDPFDRMIAAQALIEDMTVVTRDPEIAGFGCKVLW</sequence>
<name>A0ABS0XSA6_9SPHN</name>
<dbReference type="RefSeq" id="WP_199039351.1">
    <property type="nucleotide sequence ID" value="NZ_JAELXS010000008.1"/>
</dbReference>
<organism evidence="2 3">
    <name type="scientific">Sphingomonas mollis</name>
    <dbReference type="NCBI Taxonomy" id="2795726"/>
    <lineage>
        <taxon>Bacteria</taxon>
        <taxon>Pseudomonadati</taxon>
        <taxon>Pseudomonadota</taxon>
        <taxon>Alphaproteobacteria</taxon>
        <taxon>Sphingomonadales</taxon>
        <taxon>Sphingomonadaceae</taxon>
        <taxon>Sphingomonas</taxon>
    </lineage>
</organism>
<accession>A0ABS0XSA6</accession>
<dbReference type="EMBL" id="JAELXS010000008">
    <property type="protein sequence ID" value="MBJ6122921.1"/>
    <property type="molecule type" value="Genomic_DNA"/>
</dbReference>
<dbReference type="PANTHER" id="PTHR36173">
    <property type="entry name" value="RIBONUCLEASE VAPC16-RELATED"/>
    <property type="match status" value="1"/>
</dbReference>
<dbReference type="InterPro" id="IPR029060">
    <property type="entry name" value="PIN-like_dom_sf"/>
</dbReference>
<dbReference type="InterPro" id="IPR002716">
    <property type="entry name" value="PIN_dom"/>
</dbReference>
<proteinExistence type="predicted"/>
<evidence type="ECO:0000259" key="1">
    <source>
        <dbReference type="Pfam" id="PF01850"/>
    </source>
</evidence>
<dbReference type="Pfam" id="PF01850">
    <property type="entry name" value="PIN"/>
    <property type="match status" value="1"/>
</dbReference>
<evidence type="ECO:0000313" key="2">
    <source>
        <dbReference type="EMBL" id="MBJ6122921.1"/>
    </source>
</evidence>
<dbReference type="PANTHER" id="PTHR36173:SF2">
    <property type="entry name" value="RIBONUCLEASE VAPC16"/>
    <property type="match status" value="1"/>
</dbReference>
<dbReference type="CDD" id="cd09872">
    <property type="entry name" value="PIN_Sll0205-like"/>
    <property type="match status" value="1"/>
</dbReference>
<evidence type="ECO:0000313" key="3">
    <source>
        <dbReference type="Proteomes" id="UP000640426"/>
    </source>
</evidence>
<protein>
    <submittedName>
        <fullName evidence="2">Type II toxin-antitoxin system VapC family toxin</fullName>
    </submittedName>
</protein>
<reference evidence="3" key="1">
    <citation type="submission" date="2020-12" db="EMBL/GenBank/DDBJ databases">
        <title>Hymenobacter sp.</title>
        <authorList>
            <person name="Kim M.K."/>
        </authorList>
    </citation>
    <scope>NUCLEOTIDE SEQUENCE [LARGE SCALE GENOMIC DNA]</scope>
    <source>
        <strain evidence="3">BT553</strain>
    </source>
</reference>
<dbReference type="SUPFAM" id="SSF88723">
    <property type="entry name" value="PIN domain-like"/>
    <property type="match status" value="1"/>
</dbReference>
<gene>
    <name evidence="2" type="ORF">JAO74_14070</name>
</gene>
<dbReference type="InterPro" id="IPR041705">
    <property type="entry name" value="PIN_Sll0205"/>
</dbReference>
<dbReference type="Gene3D" id="3.40.50.1010">
    <property type="entry name" value="5'-nuclease"/>
    <property type="match status" value="1"/>
</dbReference>
<dbReference type="Proteomes" id="UP000640426">
    <property type="component" value="Unassembled WGS sequence"/>
</dbReference>
<keyword evidence="3" id="KW-1185">Reference proteome</keyword>
<comment type="caution">
    <text evidence="2">The sequence shown here is derived from an EMBL/GenBank/DDBJ whole genome shotgun (WGS) entry which is preliminary data.</text>
</comment>
<feature type="domain" description="PIN" evidence="1">
    <location>
        <begin position="5"/>
        <end position="120"/>
    </location>
</feature>
<dbReference type="InterPro" id="IPR052919">
    <property type="entry name" value="TA_system_RNase"/>
</dbReference>